<comment type="caution">
    <text evidence="1">The sequence shown here is derived from an EMBL/GenBank/DDBJ whole genome shotgun (WGS) entry which is preliminary data.</text>
</comment>
<evidence type="ECO:0000313" key="1">
    <source>
        <dbReference type="EMBL" id="OGH00830.1"/>
    </source>
</evidence>
<proteinExistence type="predicted"/>
<dbReference type="AlphaFoldDB" id="A0A1F6GRX2"/>
<reference evidence="1 2" key="1">
    <citation type="journal article" date="2016" name="Nat. Commun.">
        <title>Thousands of microbial genomes shed light on interconnected biogeochemical processes in an aquifer system.</title>
        <authorList>
            <person name="Anantharaman K."/>
            <person name="Brown C.T."/>
            <person name="Hug L.A."/>
            <person name="Sharon I."/>
            <person name="Castelle C.J."/>
            <person name="Probst A.J."/>
            <person name="Thomas B.C."/>
            <person name="Singh A."/>
            <person name="Wilkins M.J."/>
            <person name="Karaoz U."/>
            <person name="Brodie E.L."/>
            <person name="Williams K.H."/>
            <person name="Hubbard S.S."/>
            <person name="Banfield J.F."/>
        </authorList>
    </citation>
    <scope>NUCLEOTIDE SEQUENCE [LARGE SCALE GENOMIC DNA]</scope>
</reference>
<dbReference type="InterPro" id="IPR027591">
    <property type="entry name" value="CofD-rel_GAK"/>
</dbReference>
<dbReference type="InterPro" id="IPR038136">
    <property type="entry name" value="CofD-like_dom_sf"/>
</dbReference>
<organism evidence="1 2">
    <name type="scientific">Candidatus Lambdaproteobacteria bacterium RIFOXYD2_FULL_56_26</name>
    <dbReference type="NCBI Taxonomy" id="1817773"/>
    <lineage>
        <taxon>Bacteria</taxon>
        <taxon>Pseudomonadati</taxon>
        <taxon>Pseudomonadota</taxon>
        <taxon>Candidatus Lambdaproteobacteria</taxon>
    </lineage>
</organism>
<dbReference type="CDD" id="cd07187">
    <property type="entry name" value="YvcK_like"/>
    <property type="match status" value="1"/>
</dbReference>
<dbReference type="PANTHER" id="PTHR31240:SF0">
    <property type="entry name" value="MATERNAL EFFECT EMBRYO ARREST 18"/>
    <property type="match status" value="1"/>
</dbReference>
<dbReference type="SUPFAM" id="SSF142338">
    <property type="entry name" value="CofD-like"/>
    <property type="match status" value="1"/>
</dbReference>
<name>A0A1F6GRX2_9PROT</name>
<accession>A0A1F6GRX2</accession>
<dbReference type="Proteomes" id="UP000177583">
    <property type="component" value="Unassembled WGS sequence"/>
</dbReference>
<dbReference type="PANTHER" id="PTHR31240">
    <property type="entry name" value="MATERNAL EFFECT EMBRYO ARREST 18"/>
    <property type="match status" value="1"/>
</dbReference>
<protein>
    <recommendedName>
        <fullName evidence="3">GAK system CofD-like protein</fullName>
    </recommendedName>
</protein>
<sequence>MSRTLEVSYLKTHRLPNKLALARYAANPALGPKVLFFSGGSALHELSQKIIQYTHNSIHLITPFDSGGSSAELRKHFKLLAVGDIRHRIMALADPGLKGNPEVYQLFATRLPKDQPQISLVETLRQMIEGRHGLIRAVSDPMRKIIRNHLYYFYKKMPEGFDLRGASVGNLILVGGFVNNHRQIDPVIYLFSRLIEARGVVRPVAAVDLQLLADFEDGSSILGQHRFTGKESQAPASKLVKLRLANNQGEPVPPVKLKDKVGQFIERADLICYPMGSFFSSLTANFLVAGVGDKISANPCPKIYVPNLGLDPEQKGYEVVQLVDRLLEMLKASSRYPGWDSDYLNFLLIDRQKGHQINKAQIDQLESRGIQVVDAELVGDRPEKIEEEKLLEVLLSLV</sequence>
<dbReference type="GO" id="GO:0043743">
    <property type="term" value="F:LPPG:FO 2-phospho-L-lactate transferase activity"/>
    <property type="evidence" value="ECO:0007669"/>
    <property type="project" value="InterPro"/>
</dbReference>
<dbReference type="Gene3D" id="3.40.50.10680">
    <property type="entry name" value="CofD-like domains"/>
    <property type="match status" value="1"/>
</dbReference>
<dbReference type="Pfam" id="PF01933">
    <property type="entry name" value="CofD"/>
    <property type="match status" value="1"/>
</dbReference>
<dbReference type="NCBIfam" id="TIGR04357">
    <property type="entry name" value="CofD_rel_GAK"/>
    <property type="match status" value="1"/>
</dbReference>
<dbReference type="EMBL" id="MFNF01000042">
    <property type="protein sequence ID" value="OGH00830.1"/>
    <property type="molecule type" value="Genomic_DNA"/>
</dbReference>
<evidence type="ECO:0008006" key="3">
    <source>
        <dbReference type="Google" id="ProtNLM"/>
    </source>
</evidence>
<dbReference type="InterPro" id="IPR002882">
    <property type="entry name" value="CofD"/>
</dbReference>
<evidence type="ECO:0000313" key="2">
    <source>
        <dbReference type="Proteomes" id="UP000177583"/>
    </source>
</evidence>
<gene>
    <name evidence="1" type="ORF">A2557_03915</name>
</gene>